<feature type="compositionally biased region" description="Basic and acidic residues" evidence="1">
    <location>
        <begin position="629"/>
        <end position="660"/>
    </location>
</feature>
<dbReference type="Pfam" id="PF07727">
    <property type="entry name" value="RVT_2"/>
    <property type="match status" value="1"/>
</dbReference>
<dbReference type="AlphaFoldDB" id="A0A6L2MGF6"/>
<protein>
    <recommendedName>
        <fullName evidence="2">Reverse transcriptase Ty1/copia-type domain-containing protein</fullName>
    </recommendedName>
</protein>
<gene>
    <name evidence="3" type="ORF">Tci_045044</name>
</gene>
<feature type="region of interest" description="Disordered" evidence="1">
    <location>
        <begin position="357"/>
        <end position="385"/>
    </location>
</feature>
<feature type="region of interest" description="Disordered" evidence="1">
    <location>
        <begin position="624"/>
        <end position="660"/>
    </location>
</feature>
<feature type="compositionally biased region" description="Basic and acidic residues" evidence="1">
    <location>
        <begin position="376"/>
        <end position="385"/>
    </location>
</feature>
<evidence type="ECO:0000313" key="3">
    <source>
        <dbReference type="EMBL" id="GEU73066.1"/>
    </source>
</evidence>
<evidence type="ECO:0000256" key="1">
    <source>
        <dbReference type="SAM" id="MobiDB-lite"/>
    </source>
</evidence>
<proteinExistence type="predicted"/>
<accession>A0A6L2MGF6</accession>
<sequence length="707" mass="81307">MIVEDISLAIEPRLSQVVLGKPFVKQSNKTYDLSLEIVKFTYEADEIAYKIPCQIEQFDLFSDMEKEHTQSVYPRNEEDKRRGVDYVMNKILGFYIVTSINFEKKKLLLLEDLILLIQALKDPSWIEAIKIEEEVYVCQPLRFEDLDFPDKVYKVEKALYGLRQAPRAWYETLSTYLLKNGFKRGQIDKTLFIKRNKGDILLVQMSSMGELTIFLGLRVKQKKEGIFISQDKYVAEILKKFRFSDVKKASTPMETSKPLLKDEDGKEVDSSTLDTSIAGLQTTIKIKTVNDEVRLQALIDGKDGIINEASIRHDLKLNDLEGTRISGAVTPLFGIMMVQTVKEVGELPTNVQDALILDAPSSSQHQRKHKPRRKEKKETEVSPTEIHIEDHVPITSNDSLPSEVNLKNVYNLDMALEETIFSMQDVTDADVKEVAEEMVEVITTAKIIVDEVNTTDSKLNDANEQAVSVAPTNVTTAQPGKATETTVKDKDKGKAKLVKELKIIMSRKAQITIDEEVARRIQTEWNADMKDNIDWNEVVKQVQSRQSDVVRKYQALKRKPMLVVQAGKNMMIHLKNIAGFKMDFFKGMSYTEIRPLFEEKYNKVQTLFKESPKMDAEMIKALRKRTRKEKVEKDQTAKKKKGDELEHDNAEKQKLEEQHEAKELKRNLEIVPDDEDDVFVNVTPLSSNLQQLWITRFTRKERRSTFK</sequence>
<name>A0A6L2MGF6_TANCI</name>
<reference evidence="3" key="1">
    <citation type="journal article" date="2019" name="Sci. Rep.">
        <title>Draft genome of Tanacetum cinerariifolium, the natural source of mosquito coil.</title>
        <authorList>
            <person name="Yamashiro T."/>
            <person name="Shiraishi A."/>
            <person name="Satake H."/>
            <person name="Nakayama K."/>
        </authorList>
    </citation>
    <scope>NUCLEOTIDE SEQUENCE</scope>
</reference>
<evidence type="ECO:0000259" key="2">
    <source>
        <dbReference type="Pfam" id="PF07727"/>
    </source>
</evidence>
<dbReference type="InterPro" id="IPR013103">
    <property type="entry name" value="RVT_2"/>
</dbReference>
<organism evidence="3">
    <name type="scientific">Tanacetum cinerariifolium</name>
    <name type="common">Dalmatian daisy</name>
    <name type="synonym">Chrysanthemum cinerariifolium</name>
    <dbReference type="NCBI Taxonomy" id="118510"/>
    <lineage>
        <taxon>Eukaryota</taxon>
        <taxon>Viridiplantae</taxon>
        <taxon>Streptophyta</taxon>
        <taxon>Embryophyta</taxon>
        <taxon>Tracheophyta</taxon>
        <taxon>Spermatophyta</taxon>
        <taxon>Magnoliopsida</taxon>
        <taxon>eudicotyledons</taxon>
        <taxon>Gunneridae</taxon>
        <taxon>Pentapetalae</taxon>
        <taxon>asterids</taxon>
        <taxon>campanulids</taxon>
        <taxon>Asterales</taxon>
        <taxon>Asteraceae</taxon>
        <taxon>Asteroideae</taxon>
        <taxon>Anthemideae</taxon>
        <taxon>Anthemidinae</taxon>
        <taxon>Tanacetum</taxon>
    </lineage>
</organism>
<feature type="compositionally biased region" description="Basic residues" evidence="1">
    <location>
        <begin position="365"/>
        <end position="375"/>
    </location>
</feature>
<dbReference type="EMBL" id="BKCJ010006618">
    <property type="protein sequence ID" value="GEU73066.1"/>
    <property type="molecule type" value="Genomic_DNA"/>
</dbReference>
<feature type="domain" description="Reverse transcriptase Ty1/copia-type" evidence="2">
    <location>
        <begin position="130"/>
        <end position="202"/>
    </location>
</feature>
<comment type="caution">
    <text evidence="3">The sequence shown here is derived from an EMBL/GenBank/DDBJ whole genome shotgun (WGS) entry which is preliminary data.</text>
</comment>